<comment type="similarity">
    <text evidence="2 11 12">Belongs to the FGGY kinase family.</text>
</comment>
<evidence type="ECO:0000313" key="16">
    <source>
        <dbReference type="Proteomes" id="UP000460949"/>
    </source>
</evidence>
<dbReference type="InterPro" id="IPR018483">
    <property type="entry name" value="Carb_kinase_FGGY_CS"/>
</dbReference>
<comment type="PTM">
    <text evidence="11">The phosphoenolpyruvate-dependent sugar phosphotransferase system (PTS), including enzyme I, and histidine-containing protein (HPr) are required for the phosphorylation, which leads to the activation of the enzyme.</text>
</comment>
<keyword evidence="3 11" id="KW-0808">Transferase</keyword>
<feature type="binding site" evidence="11">
    <location>
        <position position="13"/>
    </location>
    <ligand>
        <name>ATP</name>
        <dbReference type="ChEBI" id="CHEBI:30616"/>
    </ligand>
</feature>
<dbReference type="InterPro" id="IPR043129">
    <property type="entry name" value="ATPase_NBD"/>
</dbReference>
<evidence type="ECO:0000256" key="2">
    <source>
        <dbReference type="ARBA" id="ARBA00009156"/>
    </source>
</evidence>
<dbReference type="InterPro" id="IPR005999">
    <property type="entry name" value="Glycerol_kin"/>
</dbReference>
<feature type="binding site" evidence="11">
    <location>
        <position position="245"/>
    </location>
    <ligand>
        <name>glycerol</name>
        <dbReference type="ChEBI" id="CHEBI:17754"/>
    </ligand>
</feature>
<name>A0A845DUN2_9BACI</name>
<feature type="binding site" evidence="11">
    <location>
        <position position="17"/>
    </location>
    <ligand>
        <name>ADP</name>
        <dbReference type="ChEBI" id="CHEBI:456216"/>
    </ligand>
</feature>
<feature type="binding site" evidence="11">
    <location>
        <position position="84"/>
    </location>
    <ligand>
        <name>sn-glycerol 3-phosphate</name>
        <dbReference type="ChEBI" id="CHEBI:57597"/>
    </ligand>
</feature>
<dbReference type="PIRSF" id="PIRSF000538">
    <property type="entry name" value="GlpK"/>
    <property type="match status" value="1"/>
</dbReference>
<feature type="binding site" evidence="11">
    <location>
        <position position="314"/>
    </location>
    <ligand>
        <name>ATP</name>
        <dbReference type="ChEBI" id="CHEBI:30616"/>
    </ligand>
</feature>
<feature type="binding site" evidence="11">
    <location>
        <position position="13"/>
    </location>
    <ligand>
        <name>ADP</name>
        <dbReference type="ChEBI" id="CHEBI:456216"/>
    </ligand>
</feature>
<dbReference type="PANTHER" id="PTHR10196">
    <property type="entry name" value="SUGAR KINASE"/>
    <property type="match status" value="1"/>
</dbReference>
<dbReference type="GO" id="GO:0005829">
    <property type="term" value="C:cytosol"/>
    <property type="evidence" value="ECO:0007669"/>
    <property type="project" value="UniProtKB-ARBA"/>
</dbReference>
<dbReference type="GO" id="GO:0006072">
    <property type="term" value="P:glycerol-3-phosphate metabolic process"/>
    <property type="evidence" value="ECO:0007669"/>
    <property type="project" value="InterPro"/>
</dbReference>
<feature type="binding site" evidence="11">
    <location>
        <position position="84"/>
    </location>
    <ligand>
        <name>glycerol</name>
        <dbReference type="ChEBI" id="CHEBI:17754"/>
    </ligand>
</feature>
<evidence type="ECO:0000259" key="13">
    <source>
        <dbReference type="Pfam" id="PF00370"/>
    </source>
</evidence>
<dbReference type="RefSeq" id="WP_160837997.1">
    <property type="nucleotide sequence ID" value="NZ_JAIVAK010000001.1"/>
</dbReference>
<dbReference type="InterPro" id="IPR018485">
    <property type="entry name" value="FGGY_C"/>
</dbReference>
<comment type="catalytic activity">
    <reaction evidence="8 11">
        <text>glycerol + ATP = sn-glycerol 3-phosphate + ADP + H(+)</text>
        <dbReference type="Rhea" id="RHEA:21644"/>
        <dbReference type="ChEBI" id="CHEBI:15378"/>
        <dbReference type="ChEBI" id="CHEBI:17754"/>
        <dbReference type="ChEBI" id="CHEBI:30616"/>
        <dbReference type="ChEBI" id="CHEBI:57597"/>
        <dbReference type="ChEBI" id="CHEBI:456216"/>
        <dbReference type="EC" id="2.7.1.30"/>
    </reaction>
</comment>
<evidence type="ECO:0000256" key="11">
    <source>
        <dbReference type="HAMAP-Rule" id="MF_00186"/>
    </source>
</evidence>
<gene>
    <name evidence="11 15" type="primary">glpK</name>
    <name evidence="15" type="ORF">GLW04_13125</name>
</gene>
<sequence>MSEQYILSIDQGTTSSRAILFNKAGNIVETGQKEFEQFFPKPGWVEHDANEIWTSVLACIADVLRKADVEPSQIAGIGITNQRETAVVWDRNTGKPIYHAVVWQSRQTEDICKELRAAGHNDLFRSKTGLLLDPYFSGTKVKWILDNVDGAREKAENGDLMFGTIDTWLVYKLSGGKTHITDYSNASRTLMYNIYDLQWDDELLDILGVPKSMLPEVKPSSEVYAQTVDYHFFGHEVPIAGIAGDQQAALFGQACFEKGMAKNTYGTGCFMLMNTGEEGVASEHGLLTTLAWGLDGKVEYALEGSIFVAGSAIQWLRDGLKMIESAPESEGYATSVESSDGVYLVPAFVGLGTPYWDSDARGAMFGLTRGTTKAHFIRATLESLAYQTKDVLDAMIADSGIDLKSLRVDGGAVKNDFLMQFQSDILGVPVERPIVQETTALGAAFLAGLAVGYWKDKEEIKQHSDNDRTFTGQMDADEQEELYSGWKKAVEATRKFK</sequence>
<feature type="binding site" evidence="11">
    <location>
        <position position="83"/>
    </location>
    <ligand>
        <name>sn-glycerol 3-phosphate</name>
        <dbReference type="ChEBI" id="CHEBI:57597"/>
    </ligand>
</feature>
<dbReference type="GO" id="GO:0019563">
    <property type="term" value="P:glycerol catabolic process"/>
    <property type="evidence" value="ECO:0007669"/>
    <property type="project" value="UniProtKB-UniRule"/>
</dbReference>
<proteinExistence type="inferred from homology"/>
<dbReference type="CDD" id="cd07786">
    <property type="entry name" value="FGGY_EcGK_like"/>
    <property type="match status" value="1"/>
</dbReference>
<organism evidence="15 16">
    <name type="scientific">Halobacillus litoralis</name>
    <dbReference type="NCBI Taxonomy" id="45668"/>
    <lineage>
        <taxon>Bacteria</taxon>
        <taxon>Bacillati</taxon>
        <taxon>Bacillota</taxon>
        <taxon>Bacilli</taxon>
        <taxon>Bacillales</taxon>
        <taxon>Bacillaceae</taxon>
        <taxon>Halobacillus</taxon>
    </lineage>
</organism>
<feature type="binding site" evidence="11">
    <location>
        <position position="245"/>
    </location>
    <ligand>
        <name>sn-glycerol 3-phosphate</name>
        <dbReference type="ChEBI" id="CHEBI:57597"/>
    </ligand>
</feature>
<feature type="binding site" evidence="11">
    <location>
        <position position="411"/>
    </location>
    <ligand>
        <name>ADP</name>
        <dbReference type="ChEBI" id="CHEBI:456216"/>
    </ligand>
</feature>
<feature type="binding site" evidence="11">
    <location>
        <position position="415"/>
    </location>
    <ligand>
        <name>ADP</name>
        <dbReference type="ChEBI" id="CHEBI:456216"/>
    </ligand>
</feature>
<dbReference type="Pfam" id="PF00370">
    <property type="entry name" value="FGGY_N"/>
    <property type="match status" value="1"/>
</dbReference>
<feature type="domain" description="Carbohydrate kinase FGGY N-terminal" evidence="13">
    <location>
        <begin position="5"/>
        <end position="252"/>
    </location>
</feature>
<evidence type="ECO:0000259" key="14">
    <source>
        <dbReference type="Pfam" id="PF02782"/>
    </source>
</evidence>
<keyword evidence="7 11" id="KW-0067">ATP-binding</keyword>
<comment type="activity regulation">
    <text evidence="11">Activated by phosphorylation and inhibited by fructose 1,6-bisphosphate (FBP).</text>
</comment>
<evidence type="ECO:0000256" key="5">
    <source>
        <dbReference type="ARBA" id="ARBA00022777"/>
    </source>
</evidence>
<comment type="function">
    <text evidence="9 11">Key enzyme in the regulation of glycerol uptake and metabolism. Catalyzes the phosphorylation of glycerol to yield sn-glycerol 3-phosphate.</text>
</comment>
<reference evidence="15 16" key="1">
    <citation type="submission" date="2019-11" db="EMBL/GenBank/DDBJ databases">
        <title>Genome sequences of 17 halophilic strains isolated from different environments.</title>
        <authorList>
            <person name="Furrow R.E."/>
        </authorList>
    </citation>
    <scope>NUCLEOTIDE SEQUENCE [LARGE SCALE GENOMIC DNA]</scope>
    <source>
        <strain evidence="15 16">22511_23_Filter</strain>
    </source>
</reference>
<dbReference type="NCBIfam" id="TIGR01311">
    <property type="entry name" value="glycerol_kin"/>
    <property type="match status" value="1"/>
</dbReference>
<dbReference type="EC" id="2.7.1.30" evidence="11"/>
<feature type="binding site" evidence="11">
    <location>
        <position position="310"/>
    </location>
    <ligand>
        <name>ATP</name>
        <dbReference type="ChEBI" id="CHEBI:30616"/>
    </ligand>
</feature>
<feature type="binding site" evidence="11">
    <location>
        <position position="310"/>
    </location>
    <ligand>
        <name>ADP</name>
        <dbReference type="ChEBI" id="CHEBI:456216"/>
    </ligand>
</feature>
<dbReference type="Gene3D" id="3.30.420.40">
    <property type="match status" value="2"/>
</dbReference>
<dbReference type="HAMAP" id="MF_00186">
    <property type="entry name" value="Glycerol_kin"/>
    <property type="match status" value="1"/>
</dbReference>
<feature type="domain" description="Carbohydrate kinase FGGY C-terminal" evidence="14">
    <location>
        <begin position="262"/>
        <end position="450"/>
    </location>
</feature>
<feature type="binding site" evidence="11">
    <location>
        <position position="267"/>
    </location>
    <ligand>
        <name>ATP</name>
        <dbReference type="ChEBI" id="CHEBI:30616"/>
    </ligand>
</feature>
<accession>A0A845DUN2</accession>
<dbReference type="PROSITE" id="PS00445">
    <property type="entry name" value="FGGY_KINASES_2"/>
    <property type="match status" value="1"/>
</dbReference>
<comment type="subunit">
    <text evidence="10 11">Homotetramer and homodimer (in equilibrium).</text>
</comment>
<keyword evidence="4 11" id="KW-0547">Nucleotide-binding</keyword>
<keyword evidence="6 11" id="KW-0319">Glycerol metabolism</keyword>
<dbReference type="GO" id="GO:0005524">
    <property type="term" value="F:ATP binding"/>
    <property type="evidence" value="ECO:0007669"/>
    <property type="project" value="UniProtKB-UniRule"/>
</dbReference>
<dbReference type="NCBIfam" id="NF000756">
    <property type="entry name" value="PRK00047.1"/>
    <property type="match status" value="1"/>
</dbReference>
<dbReference type="SUPFAM" id="SSF53067">
    <property type="entry name" value="Actin-like ATPase domain"/>
    <property type="match status" value="2"/>
</dbReference>
<comment type="caution">
    <text evidence="15">The sequence shown here is derived from an EMBL/GenBank/DDBJ whole genome shotgun (WGS) entry which is preliminary data.</text>
</comment>
<dbReference type="EMBL" id="WMET01000003">
    <property type="protein sequence ID" value="MYL20838.1"/>
    <property type="molecule type" value="Genomic_DNA"/>
</dbReference>
<feature type="binding site" evidence="11">
    <location>
        <position position="267"/>
    </location>
    <ligand>
        <name>ADP</name>
        <dbReference type="ChEBI" id="CHEBI:456216"/>
    </ligand>
</feature>
<dbReference type="AlphaFoldDB" id="A0A845DUN2"/>
<feature type="binding site" evidence="11">
    <location>
        <position position="14"/>
    </location>
    <ligand>
        <name>ATP</name>
        <dbReference type="ChEBI" id="CHEBI:30616"/>
    </ligand>
</feature>
<dbReference type="PROSITE" id="PS00933">
    <property type="entry name" value="FGGY_KINASES_1"/>
    <property type="match status" value="1"/>
</dbReference>
<feature type="modified residue" description="Phosphohistidine; by HPr" evidence="11">
    <location>
        <position position="231"/>
    </location>
</feature>
<keyword evidence="5 11" id="KW-0418">Kinase</keyword>
<comment type="pathway">
    <text evidence="1 11">Polyol metabolism; glycerol degradation via glycerol kinase pathway; sn-glycerol 3-phosphate from glycerol: step 1/1.</text>
</comment>
<evidence type="ECO:0000256" key="1">
    <source>
        <dbReference type="ARBA" id="ARBA00005190"/>
    </source>
</evidence>
<feature type="binding site" evidence="11">
    <location>
        <position position="13"/>
    </location>
    <ligand>
        <name>sn-glycerol 3-phosphate</name>
        <dbReference type="ChEBI" id="CHEBI:57597"/>
    </ligand>
</feature>
<dbReference type="Pfam" id="PF02782">
    <property type="entry name" value="FGGY_C"/>
    <property type="match status" value="1"/>
</dbReference>
<feature type="binding site" evidence="11">
    <location>
        <position position="135"/>
    </location>
    <ligand>
        <name>glycerol</name>
        <dbReference type="ChEBI" id="CHEBI:17754"/>
    </ligand>
</feature>
<feature type="binding site" evidence="11">
    <location>
        <position position="411"/>
    </location>
    <ligand>
        <name>ATP</name>
        <dbReference type="ChEBI" id="CHEBI:30616"/>
    </ligand>
</feature>
<dbReference type="GO" id="GO:0004370">
    <property type="term" value="F:glycerol kinase activity"/>
    <property type="evidence" value="ECO:0007669"/>
    <property type="project" value="UniProtKB-UniRule"/>
</dbReference>
<feature type="binding site" evidence="11">
    <location>
        <position position="15"/>
    </location>
    <ligand>
        <name>ATP</name>
        <dbReference type="ChEBI" id="CHEBI:30616"/>
    </ligand>
</feature>
<evidence type="ECO:0000256" key="6">
    <source>
        <dbReference type="ARBA" id="ARBA00022798"/>
    </source>
</evidence>
<dbReference type="FunFam" id="3.30.420.40:FF:000007">
    <property type="entry name" value="Glycerol kinase"/>
    <property type="match status" value="1"/>
</dbReference>
<dbReference type="InterPro" id="IPR018484">
    <property type="entry name" value="FGGY_N"/>
</dbReference>
<dbReference type="OrthoDB" id="9805576at2"/>
<dbReference type="FunFam" id="3.30.420.40:FF:000008">
    <property type="entry name" value="Glycerol kinase"/>
    <property type="match status" value="1"/>
</dbReference>
<evidence type="ECO:0000256" key="12">
    <source>
        <dbReference type="RuleBase" id="RU003733"/>
    </source>
</evidence>
<feature type="binding site" evidence="11">
    <location>
        <position position="135"/>
    </location>
    <ligand>
        <name>sn-glycerol 3-phosphate</name>
        <dbReference type="ChEBI" id="CHEBI:57597"/>
    </ligand>
</feature>
<dbReference type="PANTHER" id="PTHR10196:SF69">
    <property type="entry name" value="GLYCEROL KINASE"/>
    <property type="match status" value="1"/>
</dbReference>
<evidence type="ECO:0000256" key="3">
    <source>
        <dbReference type="ARBA" id="ARBA00022679"/>
    </source>
</evidence>
<evidence type="ECO:0000313" key="15">
    <source>
        <dbReference type="EMBL" id="MYL20838.1"/>
    </source>
</evidence>
<feature type="binding site" evidence="11">
    <location>
        <position position="83"/>
    </location>
    <ligand>
        <name>glycerol</name>
        <dbReference type="ChEBI" id="CHEBI:17754"/>
    </ligand>
</feature>
<dbReference type="Proteomes" id="UP000460949">
    <property type="component" value="Unassembled WGS sequence"/>
</dbReference>
<keyword evidence="11" id="KW-0597">Phosphoprotein</keyword>
<dbReference type="UniPathway" id="UPA00618">
    <property type="reaction ID" value="UER00672"/>
</dbReference>
<evidence type="ECO:0000256" key="9">
    <source>
        <dbReference type="ARBA" id="ARBA00054633"/>
    </source>
</evidence>
<dbReference type="InterPro" id="IPR000577">
    <property type="entry name" value="Carb_kinase_FGGY"/>
</dbReference>
<evidence type="ECO:0000256" key="4">
    <source>
        <dbReference type="ARBA" id="ARBA00022741"/>
    </source>
</evidence>
<feature type="binding site" evidence="11">
    <location>
        <position position="246"/>
    </location>
    <ligand>
        <name>glycerol</name>
        <dbReference type="ChEBI" id="CHEBI:17754"/>
    </ligand>
</feature>
<evidence type="ECO:0000256" key="10">
    <source>
        <dbReference type="ARBA" id="ARBA00063665"/>
    </source>
</evidence>
<protein>
    <recommendedName>
        <fullName evidence="11">Glycerol kinase</fullName>
        <ecNumber evidence="11">2.7.1.30</ecNumber>
    </recommendedName>
    <alternativeName>
        <fullName evidence="11">ATP:glycerol 3-phosphotransferase</fullName>
    </alternativeName>
    <alternativeName>
        <fullName evidence="11">Glycerokinase</fullName>
        <shortName evidence="11">GK</shortName>
    </alternativeName>
</protein>
<evidence type="ECO:0000256" key="7">
    <source>
        <dbReference type="ARBA" id="ARBA00022840"/>
    </source>
</evidence>
<evidence type="ECO:0000256" key="8">
    <source>
        <dbReference type="ARBA" id="ARBA00052101"/>
    </source>
</evidence>